<name>A0ABT5X0T7_9ENTE</name>
<accession>A0ABT5X0T7</accession>
<feature type="signal peptide" evidence="2">
    <location>
        <begin position="1"/>
        <end position="19"/>
    </location>
</feature>
<organism evidence="3 4">
    <name type="scientific">Vagococcus proximus</name>
    <dbReference type="NCBI Taxonomy" id="2991417"/>
    <lineage>
        <taxon>Bacteria</taxon>
        <taxon>Bacillati</taxon>
        <taxon>Bacillota</taxon>
        <taxon>Bacilli</taxon>
        <taxon>Lactobacillales</taxon>
        <taxon>Enterococcaceae</taxon>
        <taxon>Vagococcus</taxon>
    </lineage>
</organism>
<dbReference type="RefSeq" id="WP_275471152.1">
    <property type="nucleotide sequence ID" value="NZ_JAPDSH010000002.1"/>
</dbReference>
<dbReference type="PROSITE" id="PS51257">
    <property type="entry name" value="PROKAR_LIPOPROTEIN"/>
    <property type="match status" value="1"/>
</dbReference>
<sequence length="258" mass="27766">MKKKYLVTGALIMSMVVLGACGNKNDKDNTTETKTEMTEGTKETEKTKDTEVAKQGEVVFKGSLKQNAVVDGDKVSLYIIGAEGIKDPDGISKGLVDGVIINTTKELVAGEFKEEDFAEGKMVEVTMKSPSAMTSSLPPQVAGNAIVSVKLLDEKVTEQKDNVVFTGTLKGETKMAEGQMSCHVSDLHAETDPEELVNGFGEDGVILNLDEKQVEDDFKVENFVEGDKVEVTVKGDAVTTRSLPPQIPGMSIVSMKKL</sequence>
<evidence type="ECO:0000313" key="3">
    <source>
        <dbReference type="EMBL" id="MDF0479532.1"/>
    </source>
</evidence>
<feature type="compositionally biased region" description="Basic and acidic residues" evidence="1">
    <location>
        <begin position="24"/>
        <end position="46"/>
    </location>
</feature>
<evidence type="ECO:0000256" key="1">
    <source>
        <dbReference type="SAM" id="MobiDB-lite"/>
    </source>
</evidence>
<protein>
    <recommendedName>
        <fullName evidence="5">Lipoprotein</fullName>
    </recommendedName>
</protein>
<dbReference type="Proteomes" id="UP001147148">
    <property type="component" value="Unassembled WGS sequence"/>
</dbReference>
<feature type="chain" id="PRO_5045054062" description="Lipoprotein" evidence="2">
    <location>
        <begin position="20"/>
        <end position="258"/>
    </location>
</feature>
<proteinExistence type="predicted"/>
<feature type="region of interest" description="Disordered" evidence="1">
    <location>
        <begin position="23"/>
        <end position="46"/>
    </location>
</feature>
<keyword evidence="4" id="KW-1185">Reference proteome</keyword>
<gene>
    <name evidence="3" type="ORF">OL233_04445</name>
</gene>
<evidence type="ECO:0008006" key="5">
    <source>
        <dbReference type="Google" id="ProtNLM"/>
    </source>
</evidence>
<reference evidence="3" key="1">
    <citation type="submission" date="2022-10" db="EMBL/GenBank/DDBJ databases">
        <title>Vagococcus sp. isolated from poultry meat.</title>
        <authorList>
            <person name="Johansson P."/>
            <person name="Bjorkroth J."/>
        </authorList>
    </citation>
    <scope>NUCLEOTIDE SEQUENCE</scope>
    <source>
        <strain evidence="3">PNs007</strain>
    </source>
</reference>
<evidence type="ECO:0000313" key="4">
    <source>
        <dbReference type="Proteomes" id="UP001147148"/>
    </source>
</evidence>
<keyword evidence="2" id="KW-0732">Signal</keyword>
<evidence type="ECO:0000256" key="2">
    <source>
        <dbReference type="SAM" id="SignalP"/>
    </source>
</evidence>
<dbReference type="EMBL" id="JAPDSH010000002">
    <property type="protein sequence ID" value="MDF0479532.1"/>
    <property type="molecule type" value="Genomic_DNA"/>
</dbReference>
<comment type="caution">
    <text evidence="3">The sequence shown here is derived from an EMBL/GenBank/DDBJ whole genome shotgun (WGS) entry which is preliminary data.</text>
</comment>